<dbReference type="PANTHER" id="PTHR34387:SF2">
    <property type="entry name" value="SLR1258 PROTEIN"/>
    <property type="match status" value="1"/>
</dbReference>
<evidence type="ECO:0000313" key="2">
    <source>
        <dbReference type="EMBL" id="QDR79709.1"/>
    </source>
</evidence>
<dbReference type="AlphaFoldDB" id="A0A517DQS0"/>
<dbReference type="InterPro" id="IPR052022">
    <property type="entry name" value="26kDa_periplasmic_antigen"/>
</dbReference>
<dbReference type="PANTHER" id="PTHR34387">
    <property type="entry name" value="SLR1258 PROTEIN"/>
    <property type="match status" value="1"/>
</dbReference>
<dbReference type="Proteomes" id="UP000320776">
    <property type="component" value="Chromosome"/>
</dbReference>
<dbReference type="Pfam" id="PF04402">
    <property type="entry name" value="SIMPL"/>
    <property type="match status" value="1"/>
</dbReference>
<dbReference type="GO" id="GO:0006974">
    <property type="term" value="P:DNA damage response"/>
    <property type="evidence" value="ECO:0007669"/>
    <property type="project" value="TreeGrafter"/>
</dbReference>
<proteinExistence type="predicted"/>
<dbReference type="KEGG" id="sted:SPTER_09990"/>
<name>A0A517DQS0_9FIRM</name>
<feature type="signal peptide" evidence="1">
    <location>
        <begin position="1"/>
        <end position="24"/>
    </location>
</feature>
<protein>
    <submittedName>
        <fullName evidence="2">26 kDa periplasmic immunogenic protein</fullName>
    </submittedName>
</protein>
<feature type="chain" id="PRO_5022155402" evidence="1">
    <location>
        <begin position="25"/>
        <end position="238"/>
    </location>
</feature>
<dbReference type="Gene3D" id="3.30.110.170">
    <property type="entry name" value="Protein of unknown function (DUF541), domain 1"/>
    <property type="match status" value="1"/>
</dbReference>
<gene>
    <name evidence="2" type="ORF">SPTER_09990</name>
</gene>
<accession>A0A517DQS0</accession>
<keyword evidence="1" id="KW-0732">Signal</keyword>
<reference evidence="2 3" key="1">
    <citation type="submission" date="2019-02" db="EMBL/GenBank/DDBJ databases">
        <title>Closed genome of Sporomusa termitida DSM 4440.</title>
        <authorList>
            <person name="Poehlein A."/>
            <person name="Daniel R."/>
        </authorList>
    </citation>
    <scope>NUCLEOTIDE SEQUENCE [LARGE SCALE GENOMIC DNA]</scope>
    <source>
        <strain evidence="2 3">DSM 4440</strain>
    </source>
</reference>
<organism evidence="2 3">
    <name type="scientific">Sporomusa termitida</name>
    <dbReference type="NCBI Taxonomy" id="2377"/>
    <lineage>
        <taxon>Bacteria</taxon>
        <taxon>Bacillati</taxon>
        <taxon>Bacillota</taxon>
        <taxon>Negativicutes</taxon>
        <taxon>Selenomonadales</taxon>
        <taxon>Sporomusaceae</taxon>
        <taxon>Sporomusa</taxon>
    </lineage>
</organism>
<dbReference type="EMBL" id="CP036259">
    <property type="protein sequence ID" value="QDR79709.1"/>
    <property type="molecule type" value="Genomic_DNA"/>
</dbReference>
<dbReference type="InterPro" id="IPR007497">
    <property type="entry name" value="SIMPL/DUF541"/>
</dbReference>
<evidence type="ECO:0000313" key="3">
    <source>
        <dbReference type="Proteomes" id="UP000320776"/>
    </source>
</evidence>
<sequence>MYKFIKVLTMALLIMTAALPAAIAAEKNPNSTEVQVGGSHQEEIAPDIAYINLGTLTEAATVTAAQTKNAEISANLRRQLADLGIKSEYIKTAHYTVTPLYKNDDNGRRIPSIIGYQITNSITVTAAPEQAGEIIDTALKAGANQVNNIRFGKKDEADVKNAALAQAVREAMSKAEAIATTLNKRIVRIKSVSEAGINLQTPELTGRMYSQSLMADATPVSAGLVTLTANAQVVVELE</sequence>
<dbReference type="OrthoDB" id="1682722at2"/>
<dbReference type="Gene3D" id="3.30.70.2970">
    <property type="entry name" value="Protein of unknown function (DUF541), domain 2"/>
    <property type="match status" value="1"/>
</dbReference>
<keyword evidence="3" id="KW-1185">Reference proteome</keyword>
<dbReference type="RefSeq" id="WP_144349312.1">
    <property type="nucleotide sequence ID" value="NZ_CP036259.1"/>
</dbReference>
<evidence type="ECO:0000256" key="1">
    <source>
        <dbReference type="SAM" id="SignalP"/>
    </source>
</evidence>